<dbReference type="PANTHER" id="PTHR33221:SF5">
    <property type="entry name" value="HTH-TYPE TRANSCRIPTIONAL REGULATOR ISCR"/>
    <property type="match status" value="1"/>
</dbReference>
<dbReference type="PANTHER" id="PTHR33221">
    <property type="entry name" value="WINGED HELIX-TURN-HELIX TRANSCRIPTIONAL REGULATOR, RRF2 FAMILY"/>
    <property type="match status" value="1"/>
</dbReference>
<dbReference type="RefSeq" id="WP_091647154.1">
    <property type="nucleotide sequence ID" value="NZ_FNHQ01000001.1"/>
</dbReference>
<dbReference type="Proteomes" id="UP000199309">
    <property type="component" value="Unassembled WGS sequence"/>
</dbReference>
<dbReference type="InterPro" id="IPR000944">
    <property type="entry name" value="Tscrpt_reg_Rrf2"/>
</dbReference>
<dbReference type="InterPro" id="IPR036390">
    <property type="entry name" value="WH_DNA-bd_sf"/>
</dbReference>
<reference evidence="2 3" key="1">
    <citation type="submission" date="2016-10" db="EMBL/GenBank/DDBJ databases">
        <authorList>
            <person name="de Groot N.N."/>
        </authorList>
    </citation>
    <scope>NUCLEOTIDE SEQUENCE [LARGE SCALE GENOMIC DNA]</scope>
    <source>
        <strain evidence="2 3">DSM 16981</strain>
    </source>
</reference>
<dbReference type="STRING" id="349095.SAMN05660299_00050"/>
<sequence>MKISTRGRYALRLMLDLAIHQNDHQFVTIKSIAERQQLSEKYLEQIVTKLGRAGLVVSARGPQGGYKMSRDPDDYTVGEILRIMEGGLAPVSESQSNLPYCSTEEVWKRLAEAIDGVVDSITLADLAKWQEDAEK</sequence>
<dbReference type="AlphaFoldDB" id="A0A1G9PYT1"/>
<dbReference type="EMBL" id="FNHQ01000001">
    <property type="protein sequence ID" value="SDM03982.1"/>
    <property type="molecule type" value="Genomic_DNA"/>
</dbReference>
<dbReference type="PROSITE" id="PS51197">
    <property type="entry name" value="HTH_RRF2_2"/>
    <property type="match status" value="1"/>
</dbReference>
<dbReference type="GO" id="GO:0005829">
    <property type="term" value="C:cytosol"/>
    <property type="evidence" value="ECO:0007669"/>
    <property type="project" value="TreeGrafter"/>
</dbReference>
<name>A0A1G9PYT1_9FIRM</name>
<dbReference type="Gene3D" id="1.10.10.10">
    <property type="entry name" value="Winged helix-like DNA-binding domain superfamily/Winged helix DNA-binding domain"/>
    <property type="match status" value="1"/>
</dbReference>
<accession>A0A1G9PYT1</accession>
<organism evidence="2 3">
    <name type="scientific">Megasphaera paucivorans</name>
    <dbReference type="NCBI Taxonomy" id="349095"/>
    <lineage>
        <taxon>Bacteria</taxon>
        <taxon>Bacillati</taxon>
        <taxon>Bacillota</taxon>
        <taxon>Negativicutes</taxon>
        <taxon>Veillonellales</taxon>
        <taxon>Veillonellaceae</taxon>
        <taxon>Megasphaera</taxon>
    </lineage>
</organism>
<gene>
    <name evidence="2" type="ORF">SAMN05660299_00050</name>
</gene>
<evidence type="ECO:0000313" key="2">
    <source>
        <dbReference type="EMBL" id="SDM03982.1"/>
    </source>
</evidence>
<dbReference type="GO" id="GO:0003677">
    <property type="term" value="F:DNA binding"/>
    <property type="evidence" value="ECO:0007669"/>
    <property type="project" value="UniProtKB-KW"/>
</dbReference>
<dbReference type="Pfam" id="PF02082">
    <property type="entry name" value="Rrf2"/>
    <property type="match status" value="1"/>
</dbReference>
<dbReference type="OrthoDB" id="9808360at2"/>
<dbReference type="NCBIfam" id="TIGR00738">
    <property type="entry name" value="rrf2_super"/>
    <property type="match status" value="1"/>
</dbReference>
<dbReference type="GO" id="GO:0003700">
    <property type="term" value="F:DNA-binding transcription factor activity"/>
    <property type="evidence" value="ECO:0007669"/>
    <property type="project" value="TreeGrafter"/>
</dbReference>
<protein>
    <submittedName>
        <fullName evidence="2">Transcriptional regulator, BadM/Rrf2 family</fullName>
    </submittedName>
</protein>
<evidence type="ECO:0000313" key="3">
    <source>
        <dbReference type="Proteomes" id="UP000199309"/>
    </source>
</evidence>
<evidence type="ECO:0000256" key="1">
    <source>
        <dbReference type="ARBA" id="ARBA00023125"/>
    </source>
</evidence>
<keyword evidence="3" id="KW-1185">Reference proteome</keyword>
<proteinExistence type="predicted"/>
<keyword evidence="1" id="KW-0238">DNA-binding</keyword>
<dbReference type="InterPro" id="IPR036388">
    <property type="entry name" value="WH-like_DNA-bd_sf"/>
</dbReference>
<dbReference type="SUPFAM" id="SSF46785">
    <property type="entry name" value="Winged helix' DNA-binding domain"/>
    <property type="match status" value="1"/>
</dbReference>